<gene>
    <name evidence="8" type="ORF">J8A68_000035</name>
</gene>
<feature type="domain" description="EF-hand" evidence="7">
    <location>
        <begin position="263"/>
        <end position="298"/>
    </location>
</feature>
<evidence type="ECO:0000256" key="4">
    <source>
        <dbReference type="ARBA" id="ARBA00022737"/>
    </source>
</evidence>
<dbReference type="Proteomes" id="UP000694255">
    <property type="component" value="Unassembled WGS sequence"/>
</dbReference>
<dbReference type="GO" id="GO:0005509">
    <property type="term" value="F:calcium ion binding"/>
    <property type="evidence" value="ECO:0007669"/>
    <property type="project" value="InterPro"/>
</dbReference>
<keyword evidence="9" id="KW-1185">Reference proteome</keyword>
<dbReference type="InterPro" id="IPR051426">
    <property type="entry name" value="Peflin/Sorcin_CaBP"/>
</dbReference>
<evidence type="ECO:0000256" key="1">
    <source>
        <dbReference type="ARBA" id="ARBA00004496"/>
    </source>
</evidence>
<dbReference type="GO" id="GO:0005737">
    <property type="term" value="C:cytoplasm"/>
    <property type="evidence" value="ECO:0007669"/>
    <property type="project" value="UniProtKB-SubCell"/>
</dbReference>
<dbReference type="PROSITE" id="PS00018">
    <property type="entry name" value="EF_HAND_1"/>
    <property type="match status" value="2"/>
</dbReference>
<evidence type="ECO:0000313" key="8">
    <source>
        <dbReference type="EMBL" id="KAG7666426.1"/>
    </source>
</evidence>
<proteinExistence type="predicted"/>
<accession>A0A8J5QKJ7</accession>
<comment type="caution">
    <text evidence="8">The sequence shown here is derived from an EMBL/GenBank/DDBJ whole genome shotgun (WGS) entry which is preliminary data.</text>
</comment>
<feature type="compositionally biased region" description="Polar residues" evidence="6">
    <location>
        <begin position="169"/>
        <end position="178"/>
    </location>
</feature>
<dbReference type="EMBL" id="JAGSYN010000003">
    <property type="protein sequence ID" value="KAG7666426.1"/>
    <property type="molecule type" value="Genomic_DNA"/>
</dbReference>
<dbReference type="PANTHER" id="PTHR46212:SF3">
    <property type="entry name" value="GH27120P"/>
    <property type="match status" value="1"/>
</dbReference>
<name>A0A8J5QKJ7_9ASCO</name>
<feature type="compositionally biased region" description="Low complexity" evidence="6">
    <location>
        <begin position="42"/>
        <end position="70"/>
    </location>
</feature>
<feature type="compositionally biased region" description="Low complexity" evidence="6">
    <location>
        <begin position="13"/>
        <end position="30"/>
    </location>
</feature>
<evidence type="ECO:0000259" key="7">
    <source>
        <dbReference type="PROSITE" id="PS50222"/>
    </source>
</evidence>
<dbReference type="GO" id="GO:0048306">
    <property type="term" value="F:calcium-dependent protein binding"/>
    <property type="evidence" value="ECO:0007669"/>
    <property type="project" value="UniProtKB-ARBA"/>
</dbReference>
<keyword evidence="4" id="KW-0677">Repeat</keyword>
<dbReference type="AlphaFoldDB" id="A0A8J5QKJ7"/>
<organism evidence="8 9">
    <name type="scientific">[Candida] subhashii</name>
    <dbReference type="NCBI Taxonomy" id="561895"/>
    <lineage>
        <taxon>Eukaryota</taxon>
        <taxon>Fungi</taxon>
        <taxon>Dikarya</taxon>
        <taxon>Ascomycota</taxon>
        <taxon>Saccharomycotina</taxon>
        <taxon>Pichiomycetes</taxon>
        <taxon>Debaryomycetaceae</taxon>
        <taxon>Spathaspora</taxon>
    </lineage>
</organism>
<evidence type="ECO:0000256" key="5">
    <source>
        <dbReference type="ARBA" id="ARBA00022837"/>
    </source>
</evidence>
<keyword evidence="3" id="KW-0479">Metal-binding</keyword>
<dbReference type="PROSITE" id="PS50222">
    <property type="entry name" value="EF_HAND_2"/>
    <property type="match status" value="2"/>
</dbReference>
<evidence type="ECO:0000256" key="6">
    <source>
        <dbReference type="SAM" id="MobiDB-lite"/>
    </source>
</evidence>
<dbReference type="InterPro" id="IPR018247">
    <property type="entry name" value="EF_Hand_1_Ca_BS"/>
</dbReference>
<feature type="domain" description="EF-hand" evidence="7">
    <location>
        <begin position="195"/>
        <end position="230"/>
    </location>
</feature>
<dbReference type="GeneID" id="73466836"/>
<dbReference type="Pfam" id="PF13202">
    <property type="entry name" value="EF-hand_5"/>
    <property type="match status" value="2"/>
</dbReference>
<dbReference type="InterPro" id="IPR002048">
    <property type="entry name" value="EF_hand_dom"/>
</dbReference>
<evidence type="ECO:0000313" key="9">
    <source>
        <dbReference type="Proteomes" id="UP000694255"/>
    </source>
</evidence>
<reference evidence="8 9" key="1">
    <citation type="journal article" date="2021" name="DNA Res.">
        <title>Genome analysis of Candida subhashii reveals its hybrid nature and dual mitochondrial genome conformations.</title>
        <authorList>
            <person name="Mixao V."/>
            <person name="Hegedusova E."/>
            <person name="Saus E."/>
            <person name="Pryszcz L.P."/>
            <person name="Cillingova A."/>
            <person name="Nosek J."/>
            <person name="Gabaldon T."/>
        </authorList>
    </citation>
    <scope>NUCLEOTIDE SEQUENCE [LARGE SCALE GENOMIC DNA]</scope>
    <source>
        <strain evidence="8 9">CBS 10753</strain>
    </source>
</reference>
<feature type="region of interest" description="Disordered" evidence="6">
    <location>
        <begin position="1"/>
        <end position="143"/>
    </location>
</feature>
<keyword evidence="2" id="KW-0963">Cytoplasm</keyword>
<protein>
    <recommendedName>
        <fullName evidence="7">EF-hand domain-containing protein</fullName>
    </recommendedName>
</protein>
<dbReference type="RefSeq" id="XP_049266654.1">
    <property type="nucleotide sequence ID" value="XM_049406802.1"/>
</dbReference>
<feature type="region of interest" description="Disordered" evidence="6">
    <location>
        <begin position="155"/>
        <end position="193"/>
    </location>
</feature>
<feature type="compositionally biased region" description="Low complexity" evidence="6">
    <location>
        <begin position="100"/>
        <end position="115"/>
    </location>
</feature>
<dbReference type="CDD" id="cd16180">
    <property type="entry name" value="EFh_PEF_Group_I"/>
    <property type="match status" value="1"/>
</dbReference>
<sequence length="367" mass="41567">MNDLPSFPTPQQATSYASSSSSTPRKQPQPQARPPPGPRHGSNQSSQSHQQYQQARPPQAYAQPTPAEYYNSQTAHAGRSPPPHAPYQQPIHHQHSSPKPSYQQPVYQNPPQGYNQPPPPVTPMHTSYQSQVPPPQKQPAYQVAVAPQQIPQQVYQNDGHIPPKARKQSYGSSPPRSVNRSRESLPEKTVSSKQKLEMELRSVFEKVDVDHSGRISAKELSYALLNFDRTRFQDSTVKLMINLFSSESSSKSLNFEQFVSLWKYLSAYKKLFVQADTDKSGDISFGEFQKVLEQIGYKLDTDLVLHLFSKYSERDEGRVGRLKFDSFIELLVYLRKLTDVFKKYDKDLSGTAVISFSNFLFEVSSLT</sequence>
<keyword evidence="5" id="KW-0106">Calcium</keyword>
<evidence type="ECO:0000256" key="2">
    <source>
        <dbReference type="ARBA" id="ARBA00022490"/>
    </source>
</evidence>
<dbReference type="OrthoDB" id="186625at2759"/>
<dbReference type="SMART" id="SM00054">
    <property type="entry name" value="EFh"/>
    <property type="match status" value="3"/>
</dbReference>
<evidence type="ECO:0000256" key="3">
    <source>
        <dbReference type="ARBA" id="ARBA00022723"/>
    </source>
</evidence>
<dbReference type="PANTHER" id="PTHR46212">
    <property type="entry name" value="PEFLIN"/>
    <property type="match status" value="1"/>
</dbReference>
<comment type="subcellular location">
    <subcellularLocation>
        <location evidence="1">Cytoplasm</location>
    </subcellularLocation>
</comment>